<organism evidence="12 13">
    <name type="scientific">Microbulbifer aestuariivivens</name>
    <dbReference type="NCBI Taxonomy" id="1908308"/>
    <lineage>
        <taxon>Bacteria</taxon>
        <taxon>Pseudomonadati</taxon>
        <taxon>Pseudomonadota</taxon>
        <taxon>Gammaproteobacteria</taxon>
        <taxon>Cellvibrionales</taxon>
        <taxon>Microbulbiferaceae</taxon>
        <taxon>Microbulbifer</taxon>
    </lineage>
</organism>
<keyword evidence="2 9" id="KW-1003">Cell membrane</keyword>
<dbReference type="Pfam" id="PF03799">
    <property type="entry name" value="FtsQ_DivIB_C"/>
    <property type="match status" value="1"/>
</dbReference>
<evidence type="ECO:0000256" key="5">
    <source>
        <dbReference type="ARBA" id="ARBA00022692"/>
    </source>
</evidence>
<evidence type="ECO:0000259" key="11">
    <source>
        <dbReference type="PROSITE" id="PS51779"/>
    </source>
</evidence>
<keyword evidence="7 9" id="KW-0472">Membrane</keyword>
<keyword evidence="13" id="KW-1185">Reference proteome</keyword>
<dbReference type="InterPro" id="IPR005548">
    <property type="entry name" value="Cell_div_FtsQ/DivIB_C"/>
</dbReference>
<feature type="region of interest" description="Disordered" evidence="10">
    <location>
        <begin position="1"/>
        <end position="26"/>
    </location>
</feature>
<evidence type="ECO:0000256" key="9">
    <source>
        <dbReference type="HAMAP-Rule" id="MF_00911"/>
    </source>
</evidence>
<dbReference type="InterPro" id="IPR045335">
    <property type="entry name" value="FtsQ_C_sf"/>
</dbReference>
<comment type="caution">
    <text evidence="12">The sequence shown here is derived from an EMBL/GenBank/DDBJ whole genome shotgun (WGS) entry which is preliminary data.</text>
</comment>
<evidence type="ECO:0000313" key="13">
    <source>
        <dbReference type="Proteomes" id="UP001408594"/>
    </source>
</evidence>
<dbReference type="EMBL" id="BAABRT010000003">
    <property type="protein sequence ID" value="GAA5523926.1"/>
    <property type="molecule type" value="Genomic_DNA"/>
</dbReference>
<keyword evidence="5 9" id="KW-0812">Transmembrane</keyword>
<dbReference type="PROSITE" id="PS51779">
    <property type="entry name" value="POTRA"/>
    <property type="match status" value="1"/>
</dbReference>
<evidence type="ECO:0000256" key="3">
    <source>
        <dbReference type="ARBA" id="ARBA00022519"/>
    </source>
</evidence>
<gene>
    <name evidence="9 12" type="primary">ftsQ</name>
    <name evidence="12" type="ORF">Maes01_00475</name>
</gene>
<comment type="similarity">
    <text evidence="9">Belongs to the FtsQ/DivIB family. FtsQ subfamily.</text>
</comment>
<evidence type="ECO:0000256" key="10">
    <source>
        <dbReference type="SAM" id="MobiDB-lite"/>
    </source>
</evidence>
<dbReference type="Gene3D" id="3.40.50.11690">
    <property type="entry name" value="Cell division protein FtsQ/DivIB"/>
    <property type="match status" value="1"/>
</dbReference>
<evidence type="ECO:0000256" key="4">
    <source>
        <dbReference type="ARBA" id="ARBA00022618"/>
    </source>
</evidence>
<dbReference type="Gene3D" id="3.10.20.310">
    <property type="entry name" value="membrane protein fhac"/>
    <property type="match status" value="1"/>
</dbReference>
<comment type="subunit">
    <text evidence="9">Part of a complex composed of FtsB, FtsL and FtsQ.</text>
</comment>
<dbReference type="HAMAP" id="MF_00911">
    <property type="entry name" value="FtsQ_subfam"/>
    <property type="match status" value="1"/>
</dbReference>
<dbReference type="Proteomes" id="UP001408594">
    <property type="component" value="Unassembled WGS sequence"/>
</dbReference>
<keyword evidence="3 9" id="KW-0997">Cell inner membrane</keyword>
<dbReference type="Pfam" id="PF08478">
    <property type="entry name" value="POTRA_1"/>
    <property type="match status" value="1"/>
</dbReference>
<name>A0ABP9WNC4_9GAMM</name>
<feature type="domain" description="POTRA" evidence="11">
    <location>
        <begin position="68"/>
        <end position="137"/>
    </location>
</feature>
<dbReference type="PANTHER" id="PTHR35851:SF1">
    <property type="entry name" value="CELL DIVISION PROTEIN FTSQ"/>
    <property type="match status" value="1"/>
</dbReference>
<comment type="subcellular location">
    <subcellularLocation>
        <location evidence="9">Cell inner membrane</location>
        <topology evidence="9">Single-pass type II membrane protein</topology>
    </subcellularLocation>
    <subcellularLocation>
        <location evidence="1">Membrane</location>
    </subcellularLocation>
    <text evidence="9">Localizes to the division septum.</text>
</comment>
<keyword evidence="8 9" id="KW-0131">Cell cycle</keyword>
<dbReference type="InterPro" id="IPR034746">
    <property type="entry name" value="POTRA"/>
</dbReference>
<evidence type="ECO:0000313" key="12">
    <source>
        <dbReference type="EMBL" id="GAA5523926.1"/>
    </source>
</evidence>
<dbReference type="PANTHER" id="PTHR35851">
    <property type="entry name" value="CELL DIVISION PROTEIN FTSQ"/>
    <property type="match status" value="1"/>
</dbReference>
<accession>A0ABP9WNC4</accession>
<dbReference type="InterPro" id="IPR026579">
    <property type="entry name" value="FtsQ"/>
</dbReference>
<evidence type="ECO:0000256" key="1">
    <source>
        <dbReference type="ARBA" id="ARBA00004370"/>
    </source>
</evidence>
<keyword evidence="6 9" id="KW-1133">Transmembrane helix</keyword>
<evidence type="ECO:0000256" key="7">
    <source>
        <dbReference type="ARBA" id="ARBA00023136"/>
    </source>
</evidence>
<dbReference type="InterPro" id="IPR013685">
    <property type="entry name" value="POTRA_FtsQ_type"/>
</dbReference>
<dbReference type="GO" id="GO:0051301">
    <property type="term" value="P:cell division"/>
    <property type="evidence" value="ECO:0007669"/>
    <property type="project" value="UniProtKB-KW"/>
</dbReference>
<reference evidence="12 13" key="1">
    <citation type="submission" date="2024-02" db="EMBL/GenBank/DDBJ databases">
        <title>Microbulbifer aestuariivivens NBRC 112533.</title>
        <authorList>
            <person name="Ichikawa N."/>
            <person name="Katano-Makiyama Y."/>
            <person name="Hidaka K."/>
        </authorList>
    </citation>
    <scope>NUCLEOTIDE SEQUENCE [LARGE SCALE GENOMIC DNA]</scope>
    <source>
        <strain evidence="12 13">NBRC 112533</strain>
    </source>
</reference>
<feature type="transmembrane region" description="Helical" evidence="9">
    <location>
        <begin position="34"/>
        <end position="56"/>
    </location>
</feature>
<evidence type="ECO:0000256" key="2">
    <source>
        <dbReference type="ARBA" id="ARBA00022475"/>
    </source>
</evidence>
<keyword evidence="4 9" id="KW-0132">Cell division</keyword>
<protein>
    <recommendedName>
        <fullName evidence="9">Cell division protein FtsQ</fullName>
    </recommendedName>
</protein>
<dbReference type="RefSeq" id="WP_345548512.1">
    <property type="nucleotide sequence ID" value="NZ_BAABRT010000003.1"/>
</dbReference>
<sequence>MKKTAASSDKRQRSVRGASPRSDSVTTAGGGLRMLLIAMLATCAMICVAYSAVWLWRQLPVSDLSRVDALQKVRVKGPFKAVSQRQVEELLLPFLQRGFLTVDIRGMQNALLQHPWITEAAVSRRWPRGVDVAVKEARPLAVWGGDKLLVASGALLPRPEGLETGQLPELAGDEELVERILLQYQALAGLLTTRDMEVKRLTFDDLAGWHLELVSGVELYLGHDELLERVNRFLGLSRGLLAPHLEKVARVDTRYSNALAVRWREAGAGQ</sequence>
<comment type="function">
    <text evidence="9">Essential cell division protein. May link together the upstream cell division proteins, which are predominantly cytoplasmic, with the downstream cell division proteins, which are predominantly periplasmic. May control correct divisome assembly.</text>
</comment>
<proteinExistence type="inferred from homology"/>
<evidence type="ECO:0000256" key="8">
    <source>
        <dbReference type="ARBA" id="ARBA00023306"/>
    </source>
</evidence>
<evidence type="ECO:0000256" key="6">
    <source>
        <dbReference type="ARBA" id="ARBA00022989"/>
    </source>
</evidence>